<reference evidence="1 2" key="1">
    <citation type="submission" date="2024-09" db="EMBL/GenBank/DDBJ databases">
        <authorList>
            <person name="Sun Q."/>
            <person name="Mori K."/>
        </authorList>
    </citation>
    <scope>NUCLEOTIDE SEQUENCE [LARGE SCALE GENOMIC DNA]</scope>
    <source>
        <strain evidence="1 2">JCM 11201</strain>
    </source>
</reference>
<name>A0ABV5WBS4_9BACI</name>
<sequence length="44" mass="5254">MNYMEDIEKYGQDVADFTISPFETIEMLHLRTKLHEVSHQLTEL</sequence>
<keyword evidence="2" id="KW-1185">Reference proteome</keyword>
<comment type="caution">
    <text evidence="1">The sequence shown here is derived from an EMBL/GenBank/DDBJ whole genome shotgun (WGS) entry which is preliminary data.</text>
</comment>
<organism evidence="1 2">
    <name type="scientific">Ectobacillus funiculus</name>
    <dbReference type="NCBI Taxonomy" id="137993"/>
    <lineage>
        <taxon>Bacteria</taxon>
        <taxon>Bacillati</taxon>
        <taxon>Bacillota</taxon>
        <taxon>Bacilli</taxon>
        <taxon>Bacillales</taxon>
        <taxon>Bacillaceae</taxon>
        <taxon>Ectobacillus</taxon>
    </lineage>
</organism>
<dbReference type="Proteomes" id="UP001589609">
    <property type="component" value="Unassembled WGS sequence"/>
</dbReference>
<evidence type="ECO:0000313" key="1">
    <source>
        <dbReference type="EMBL" id="MFB9758037.1"/>
    </source>
</evidence>
<protein>
    <submittedName>
        <fullName evidence="1">Uncharacterized protein</fullName>
    </submittedName>
</protein>
<gene>
    <name evidence="1" type="ORF">ACFFMS_05725</name>
</gene>
<proteinExistence type="predicted"/>
<evidence type="ECO:0000313" key="2">
    <source>
        <dbReference type="Proteomes" id="UP001589609"/>
    </source>
</evidence>
<accession>A0ABV5WBS4</accession>
<dbReference type="RefSeq" id="WP_379948279.1">
    <property type="nucleotide sequence ID" value="NZ_JBHMAF010000020.1"/>
</dbReference>
<dbReference type="EMBL" id="JBHMAF010000020">
    <property type="protein sequence ID" value="MFB9758037.1"/>
    <property type="molecule type" value="Genomic_DNA"/>
</dbReference>